<reference evidence="1" key="2">
    <citation type="submission" date="2021-02" db="EMBL/GenBank/DDBJ databases">
        <authorList>
            <person name="Kimball J.A."/>
            <person name="Haas M.W."/>
            <person name="Macchietto M."/>
            <person name="Kono T."/>
            <person name="Duquette J."/>
            <person name="Shao M."/>
        </authorList>
    </citation>
    <scope>NUCLEOTIDE SEQUENCE</scope>
    <source>
        <tissue evidence="1">Fresh leaf tissue</tissue>
    </source>
</reference>
<evidence type="ECO:0000313" key="1">
    <source>
        <dbReference type="EMBL" id="KAG8095095.1"/>
    </source>
</evidence>
<dbReference type="EMBL" id="JAAALK010000080">
    <property type="protein sequence ID" value="KAG8095095.1"/>
    <property type="molecule type" value="Genomic_DNA"/>
</dbReference>
<keyword evidence="2" id="KW-1185">Reference proteome</keyword>
<sequence length="151" mass="16776">MHLYYLCTYICSCAANMGTLAYPHVISQLHCVDGPPSGRGLLMDPVHRTRCVATVTSWYLCTMLVGCDDLEDMENLGFQCHSRAHIMSANSLGKRMTFCFLSRSLCLKTCIGWSTVGHVVPLLGWLYYSHGSTGGSMSCKTCMMRRMSTIL</sequence>
<comment type="caution">
    <text evidence="1">The sequence shown here is derived from an EMBL/GenBank/DDBJ whole genome shotgun (WGS) entry which is preliminary data.</text>
</comment>
<proteinExistence type="predicted"/>
<dbReference type="AlphaFoldDB" id="A0A8J6BWN1"/>
<evidence type="ECO:0000313" key="2">
    <source>
        <dbReference type="Proteomes" id="UP000729402"/>
    </source>
</evidence>
<organism evidence="1 2">
    <name type="scientific">Zizania palustris</name>
    <name type="common">Northern wild rice</name>
    <dbReference type="NCBI Taxonomy" id="103762"/>
    <lineage>
        <taxon>Eukaryota</taxon>
        <taxon>Viridiplantae</taxon>
        <taxon>Streptophyta</taxon>
        <taxon>Embryophyta</taxon>
        <taxon>Tracheophyta</taxon>
        <taxon>Spermatophyta</taxon>
        <taxon>Magnoliopsida</taxon>
        <taxon>Liliopsida</taxon>
        <taxon>Poales</taxon>
        <taxon>Poaceae</taxon>
        <taxon>BOP clade</taxon>
        <taxon>Oryzoideae</taxon>
        <taxon>Oryzeae</taxon>
        <taxon>Zizaniinae</taxon>
        <taxon>Zizania</taxon>
    </lineage>
</organism>
<protein>
    <submittedName>
        <fullName evidence="1">Uncharacterized protein</fullName>
    </submittedName>
</protein>
<accession>A0A8J6BWN1</accession>
<dbReference type="Proteomes" id="UP000729402">
    <property type="component" value="Unassembled WGS sequence"/>
</dbReference>
<gene>
    <name evidence="1" type="ORF">GUJ93_ZPchr0012g21741</name>
</gene>
<reference evidence="1" key="1">
    <citation type="journal article" date="2021" name="bioRxiv">
        <title>Whole Genome Assembly and Annotation of Northern Wild Rice, Zizania palustris L., Supports a Whole Genome Duplication in the Zizania Genus.</title>
        <authorList>
            <person name="Haas M."/>
            <person name="Kono T."/>
            <person name="Macchietto M."/>
            <person name="Millas R."/>
            <person name="McGilp L."/>
            <person name="Shao M."/>
            <person name="Duquette J."/>
            <person name="Hirsch C.N."/>
            <person name="Kimball J."/>
        </authorList>
    </citation>
    <scope>NUCLEOTIDE SEQUENCE</scope>
    <source>
        <tissue evidence="1">Fresh leaf tissue</tissue>
    </source>
</reference>
<name>A0A8J6BWN1_ZIZPA</name>